<dbReference type="SUPFAM" id="SSF52540">
    <property type="entry name" value="P-loop containing nucleoside triphosphate hydrolases"/>
    <property type="match status" value="1"/>
</dbReference>
<dbReference type="InterPro" id="IPR027417">
    <property type="entry name" value="P-loop_NTPase"/>
</dbReference>
<dbReference type="PANTHER" id="PTHR30050">
    <property type="entry name" value="CHROMOSOMAL REPLICATION INITIATOR PROTEIN DNAA"/>
    <property type="match status" value="1"/>
</dbReference>
<dbReference type="InterPro" id="IPR003593">
    <property type="entry name" value="AAA+_ATPase"/>
</dbReference>
<evidence type="ECO:0000313" key="2">
    <source>
        <dbReference type="EMBL" id="SHI26786.1"/>
    </source>
</evidence>
<sequence length="329" mass="38494">MMIKGYRSEVLSLYELIRERESNALKTRKKEIQELHPEIIAIDQEIGKLSLSLSMNILKNHDDIAPVITNLKNKIMDLRAKKYEMLVQNGYPQNYLNIRYTCSKCKDTGYIGIEQCECYKRKLIEVYYKNSELSDTVRNNNFDNFDLSLFSSHRVGDEKFSPRKNMESIFQDIITRYMPSFKHHNENLLFYGDPGTGKTYLTNCIARELLDSGVLVVYRTADELIKNLREVRFDNNKILEELLINCDLLIIDDLGTEQITEFSIAELFNLLNVKLLRKKKMIISTNLTLTDITKTYTERIGSRLIGNFKLHKFYGDDIRVQINLKKNRS</sequence>
<dbReference type="PANTHER" id="PTHR30050:SF4">
    <property type="entry name" value="ATP-BINDING PROTEIN RV3427C IN INSERTION SEQUENCE-RELATED"/>
    <property type="match status" value="1"/>
</dbReference>
<evidence type="ECO:0000313" key="3">
    <source>
        <dbReference type="Proteomes" id="UP000184241"/>
    </source>
</evidence>
<dbReference type="InterPro" id="IPR002611">
    <property type="entry name" value="IstB_ATP-bd"/>
</dbReference>
<dbReference type="GO" id="GO:0005524">
    <property type="term" value="F:ATP binding"/>
    <property type="evidence" value="ECO:0007669"/>
    <property type="project" value="InterPro"/>
</dbReference>
<organism evidence="2 3">
    <name type="scientific">Clostridium intestinale DSM 6191</name>
    <dbReference type="NCBI Taxonomy" id="1121320"/>
    <lineage>
        <taxon>Bacteria</taxon>
        <taxon>Bacillati</taxon>
        <taxon>Bacillota</taxon>
        <taxon>Clostridia</taxon>
        <taxon>Eubacteriales</taxon>
        <taxon>Clostridiaceae</taxon>
        <taxon>Clostridium</taxon>
    </lineage>
</organism>
<dbReference type="EMBL" id="FQXU01000010">
    <property type="protein sequence ID" value="SHI26786.1"/>
    <property type="molecule type" value="Genomic_DNA"/>
</dbReference>
<accession>A0A1M5ZRS1</accession>
<dbReference type="Proteomes" id="UP000184241">
    <property type="component" value="Unassembled WGS sequence"/>
</dbReference>
<protein>
    <submittedName>
        <fullName evidence="2">DNA replication protein DnaC</fullName>
    </submittedName>
</protein>
<dbReference type="Gene3D" id="3.40.50.300">
    <property type="entry name" value="P-loop containing nucleotide triphosphate hydrolases"/>
    <property type="match status" value="1"/>
</dbReference>
<dbReference type="AlphaFoldDB" id="A0A1M5ZRS1"/>
<evidence type="ECO:0000259" key="1">
    <source>
        <dbReference type="SMART" id="SM00382"/>
    </source>
</evidence>
<proteinExistence type="predicted"/>
<dbReference type="Pfam" id="PF01695">
    <property type="entry name" value="IstB_IS21"/>
    <property type="match status" value="1"/>
</dbReference>
<name>A0A1M5ZRS1_9CLOT</name>
<dbReference type="CDD" id="cd00009">
    <property type="entry name" value="AAA"/>
    <property type="match status" value="1"/>
</dbReference>
<feature type="domain" description="AAA+ ATPase" evidence="1">
    <location>
        <begin position="184"/>
        <end position="311"/>
    </location>
</feature>
<dbReference type="SMART" id="SM00382">
    <property type="entry name" value="AAA"/>
    <property type="match status" value="1"/>
</dbReference>
<dbReference type="GO" id="GO:0006260">
    <property type="term" value="P:DNA replication"/>
    <property type="evidence" value="ECO:0007669"/>
    <property type="project" value="TreeGrafter"/>
</dbReference>
<dbReference type="NCBIfam" id="NF005304">
    <property type="entry name" value="PRK06835.1"/>
    <property type="match status" value="1"/>
</dbReference>
<reference evidence="2 3" key="1">
    <citation type="submission" date="2016-11" db="EMBL/GenBank/DDBJ databases">
        <authorList>
            <person name="Jaros S."/>
            <person name="Januszkiewicz K."/>
            <person name="Wedrychowicz H."/>
        </authorList>
    </citation>
    <scope>NUCLEOTIDE SEQUENCE [LARGE SCALE GENOMIC DNA]</scope>
    <source>
        <strain evidence="2 3">DSM 6191</strain>
    </source>
</reference>
<gene>
    <name evidence="2" type="ORF">SAMN02745941_03292</name>
</gene>